<feature type="transmembrane region" description="Helical" evidence="1">
    <location>
        <begin position="84"/>
        <end position="110"/>
    </location>
</feature>
<name>A0A6G6GLA7_9FLAO</name>
<feature type="transmembrane region" description="Helical" evidence="1">
    <location>
        <begin position="196"/>
        <end position="229"/>
    </location>
</feature>
<reference evidence="2 3" key="1">
    <citation type="submission" date="2020-02" db="EMBL/GenBank/DDBJ databases">
        <title>Complete genome sequence of Flavobacteriaceae bacterium.</title>
        <authorList>
            <person name="Kim S.-J."/>
            <person name="Kim Y.-S."/>
            <person name="Kim K.-H."/>
        </authorList>
    </citation>
    <scope>NUCLEOTIDE SEQUENCE [LARGE SCALE GENOMIC DNA]</scope>
    <source>
        <strain evidence="2 3">RR4-40</strain>
    </source>
</reference>
<dbReference type="Proteomes" id="UP000505306">
    <property type="component" value="Chromosome"/>
</dbReference>
<gene>
    <name evidence="2" type="ORF">G5B37_07240</name>
</gene>
<sequence>MEHPIFNRIEKAQKPDFGDLLTKSFDAVKALWEPALYHGLLNMLFVLPVLIAVYVPFIPMYVGILENMGNPYYNPEFDYSVAFIVGYVLVVLLFSLFIQIFSFSLVAHFYKVIRLKDIGSAEKPGSYFSYLKGNFGKIFLLNLAAMGIAVVAALLCYLPIFYVMVPLQLFAVLFTFNQDLSVSQIIKAAFKLGHKFWLIIFGIVMIASMVAQLGMIACFVGMFVTQLFVHIPIYHIYKSTIGFPEDEAEPSVGVLQ</sequence>
<feature type="transmembrane region" description="Helical" evidence="1">
    <location>
        <begin position="39"/>
        <end position="64"/>
    </location>
</feature>
<keyword evidence="1" id="KW-0812">Transmembrane</keyword>
<evidence type="ECO:0000256" key="1">
    <source>
        <dbReference type="SAM" id="Phobius"/>
    </source>
</evidence>
<keyword evidence="1" id="KW-0472">Membrane</keyword>
<protein>
    <submittedName>
        <fullName evidence="2">Uncharacterized protein</fullName>
    </submittedName>
</protein>
<keyword evidence="1" id="KW-1133">Transmembrane helix</keyword>
<evidence type="ECO:0000313" key="3">
    <source>
        <dbReference type="Proteomes" id="UP000505306"/>
    </source>
</evidence>
<dbReference type="KEGG" id="mgel:G5B37_07240"/>
<accession>A0A6G6GLA7</accession>
<feature type="transmembrane region" description="Helical" evidence="1">
    <location>
        <begin position="139"/>
        <end position="165"/>
    </location>
</feature>
<evidence type="ECO:0000313" key="2">
    <source>
        <dbReference type="EMBL" id="QIE59365.1"/>
    </source>
</evidence>
<proteinExistence type="predicted"/>
<dbReference type="RefSeq" id="WP_164679380.1">
    <property type="nucleotide sequence ID" value="NZ_CP049057.1"/>
</dbReference>
<dbReference type="AlphaFoldDB" id="A0A6G6GLA7"/>
<organism evidence="2 3">
    <name type="scientific">Rasiella rasia</name>
    <dbReference type="NCBI Taxonomy" id="2744027"/>
    <lineage>
        <taxon>Bacteria</taxon>
        <taxon>Pseudomonadati</taxon>
        <taxon>Bacteroidota</taxon>
        <taxon>Flavobacteriia</taxon>
        <taxon>Flavobacteriales</taxon>
        <taxon>Flavobacteriaceae</taxon>
        <taxon>Rasiella</taxon>
    </lineage>
</organism>
<dbReference type="EMBL" id="CP049057">
    <property type="protein sequence ID" value="QIE59365.1"/>
    <property type="molecule type" value="Genomic_DNA"/>
</dbReference>
<keyword evidence="3" id="KW-1185">Reference proteome</keyword>